<feature type="region of interest" description="Disordered" evidence="1">
    <location>
        <begin position="1"/>
        <end position="46"/>
    </location>
</feature>
<evidence type="ECO:0000313" key="3">
    <source>
        <dbReference type="Proteomes" id="UP000223606"/>
    </source>
</evidence>
<dbReference type="KEGG" id="hdi:HDIA_4367"/>
<evidence type="ECO:0008006" key="4">
    <source>
        <dbReference type="Google" id="ProtNLM"/>
    </source>
</evidence>
<gene>
    <name evidence="2" type="ORF">HDIA_4367</name>
</gene>
<protein>
    <recommendedName>
        <fullName evidence="4">DUF2794 domain-containing protein</fullName>
    </recommendedName>
</protein>
<feature type="compositionally biased region" description="Basic and acidic residues" evidence="1">
    <location>
        <begin position="1"/>
        <end position="17"/>
    </location>
</feature>
<dbReference type="Proteomes" id="UP000223606">
    <property type="component" value="Chromosome 1"/>
</dbReference>
<accession>A0A2C9DCQ2</accession>
<sequence length="156" mass="17515">MDEIDKETPDEHGERPVIDNIVAPVDGWPSPPMKPRPVADPAHGARAPKLVASRASGLPVVSFDRHELSQILRVYGRMVAAGEWRDYAVDHLKDRAVFSIFRRASEVPLYRVEKEPALARRQGTYSVISQNGMILKRGQELARVLRVIDKSLKLVD</sequence>
<evidence type="ECO:0000256" key="1">
    <source>
        <dbReference type="SAM" id="MobiDB-lite"/>
    </source>
</evidence>
<organism evidence="2 3">
    <name type="scientific">Hartmannibacter diazotrophicus</name>
    <dbReference type="NCBI Taxonomy" id="1482074"/>
    <lineage>
        <taxon>Bacteria</taxon>
        <taxon>Pseudomonadati</taxon>
        <taxon>Pseudomonadota</taxon>
        <taxon>Alphaproteobacteria</taxon>
        <taxon>Hyphomicrobiales</taxon>
        <taxon>Pleomorphomonadaceae</taxon>
        <taxon>Hartmannibacter</taxon>
    </lineage>
</organism>
<evidence type="ECO:0000313" key="2">
    <source>
        <dbReference type="EMBL" id="SON57908.1"/>
    </source>
</evidence>
<dbReference type="InterPro" id="IPR021252">
    <property type="entry name" value="DUF2794"/>
</dbReference>
<dbReference type="AlphaFoldDB" id="A0A2C9DCQ2"/>
<dbReference type="EMBL" id="LT960614">
    <property type="protein sequence ID" value="SON57908.1"/>
    <property type="molecule type" value="Genomic_DNA"/>
</dbReference>
<proteinExistence type="predicted"/>
<dbReference type="Pfam" id="PF10984">
    <property type="entry name" value="DUF2794"/>
    <property type="match status" value="1"/>
</dbReference>
<name>A0A2C9DCQ2_9HYPH</name>
<reference evidence="3" key="1">
    <citation type="submission" date="2017-09" db="EMBL/GenBank/DDBJ databases">
        <title>Genome sequence of Nannocystis excedens DSM 71.</title>
        <authorList>
            <person name="Blom J."/>
        </authorList>
    </citation>
    <scope>NUCLEOTIDE SEQUENCE [LARGE SCALE GENOMIC DNA]</scope>
    <source>
        <strain evidence="3">type strain: E19</strain>
    </source>
</reference>
<keyword evidence="3" id="KW-1185">Reference proteome</keyword>